<protein>
    <submittedName>
        <fullName evidence="3">Transcription activator of gluconeogenesis AcuK</fullName>
    </submittedName>
</protein>
<dbReference type="EMBL" id="JAOPGA020000365">
    <property type="protein sequence ID" value="KAL0478318.1"/>
    <property type="molecule type" value="Genomic_DNA"/>
</dbReference>
<comment type="caution">
    <text evidence="3">The sequence shown here is derived from an EMBL/GenBank/DDBJ whole genome shotgun (WGS) entry which is preliminary data.</text>
</comment>
<name>A0AAW2YN45_9EUKA</name>
<reference evidence="3 4" key="1">
    <citation type="submission" date="2024-03" db="EMBL/GenBank/DDBJ databases">
        <title>The Acrasis kona genome and developmental transcriptomes reveal deep origins of eukaryotic multicellular pathways.</title>
        <authorList>
            <person name="Sheikh S."/>
            <person name="Fu C.-J."/>
            <person name="Brown M.W."/>
            <person name="Baldauf S.L."/>
        </authorList>
    </citation>
    <scope>NUCLEOTIDE SEQUENCE [LARGE SCALE GENOMIC DNA]</scope>
    <source>
        <strain evidence="3 4">ATCC MYA-3509</strain>
    </source>
</reference>
<dbReference type="Proteomes" id="UP001431209">
    <property type="component" value="Unassembled WGS sequence"/>
</dbReference>
<feature type="transmembrane region" description="Helical" evidence="2">
    <location>
        <begin position="107"/>
        <end position="140"/>
    </location>
</feature>
<keyword evidence="2" id="KW-1133">Transmembrane helix</keyword>
<proteinExistence type="predicted"/>
<dbReference type="Pfam" id="PF14110">
    <property type="entry name" value="DUF4282"/>
    <property type="match status" value="1"/>
</dbReference>
<gene>
    <name evidence="3" type="ORF">AKO1_008568</name>
</gene>
<feature type="transmembrane region" description="Helical" evidence="2">
    <location>
        <begin position="82"/>
        <end position="101"/>
    </location>
</feature>
<keyword evidence="2" id="KW-0812">Transmembrane</keyword>
<dbReference type="AlphaFoldDB" id="A0AAW2YN45"/>
<evidence type="ECO:0000256" key="1">
    <source>
        <dbReference type="SAM" id="MobiDB-lite"/>
    </source>
</evidence>
<accession>A0AAW2YN45</accession>
<sequence length="158" mass="17332">MSGTGYQSSAFEEAPTTSLINSNLSPPEPTFNISITPTEKTAPTYASTSSEPSDVIPRQHSSIAEIILPKFDHFIGVTIAKYIYLLSYIMYALYAAFYIYGVTSAGFRWHVAAGVISLLYSLVLAVFGFIFSILCTRLLLEVAVSVLLMRNTLLSKTQ</sequence>
<evidence type="ECO:0000256" key="2">
    <source>
        <dbReference type="SAM" id="Phobius"/>
    </source>
</evidence>
<dbReference type="InterPro" id="IPR025557">
    <property type="entry name" value="DUF4282"/>
</dbReference>
<keyword evidence="2" id="KW-0472">Membrane</keyword>
<evidence type="ECO:0000313" key="4">
    <source>
        <dbReference type="Proteomes" id="UP001431209"/>
    </source>
</evidence>
<organism evidence="3 4">
    <name type="scientific">Acrasis kona</name>
    <dbReference type="NCBI Taxonomy" id="1008807"/>
    <lineage>
        <taxon>Eukaryota</taxon>
        <taxon>Discoba</taxon>
        <taxon>Heterolobosea</taxon>
        <taxon>Tetramitia</taxon>
        <taxon>Eutetramitia</taxon>
        <taxon>Acrasidae</taxon>
        <taxon>Acrasis</taxon>
    </lineage>
</organism>
<feature type="region of interest" description="Disordered" evidence="1">
    <location>
        <begin position="1"/>
        <end position="28"/>
    </location>
</feature>
<evidence type="ECO:0000313" key="3">
    <source>
        <dbReference type="EMBL" id="KAL0478318.1"/>
    </source>
</evidence>
<keyword evidence="4" id="KW-1185">Reference proteome</keyword>